<dbReference type="Gene3D" id="2.60.40.1120">
    <property type="entry name" value="Carboxypeptidase-like, regulatory domain"/>
    <property type="match status" value="1"/>
</dbReference>
<keyword evidence="3 9" id="KW-1134">Transmembrane beta strand</keyword>
<dbReference type="PROSITE" id="PS52016">
    <property type="entry name" value="TONB_DEPENDENT_REC_3"/>
    <property type="match status" value="1"/>
</dbReference>
<dbReference type="AlphaFoldDB" id="A0A4Y1WSX0"/>
<dbReference type="InterPro" id="IPR037066">
    <property type="entry name" value="Plug_dom_sf"/>
</dbReference>
<proteinExistence type="inferred from homology"/>
<dbReference type="Proteomes" id="UP000318946">
    <property type="component" value="Chromosome"/>
</dbReference>
<dbReference type="Pfam" id="PF07715">
    <property type="entry name" value="Plug"/>
    <property type="match status" value="1"/>
</dbReference>
<dbReference type="InterPro" id="IPR039426">
    <property type="entry name" value="TonB-dep_rcpt-like"/>
</dbReference>
<feature type="domain" description="TonB-dependent receptor-like beta-barrel" evidence="12">
    <location>
        <begin position="474"/>
        <end position="980"/>
    </location>
</feature>
<feature type="domain" description="TonB-dependent receptor plug" evidence="13">
    <location>
        <begin position="125"/>
        <end position="230"/>
    </location>
</feature>
<dbReference type="EMBL" id="AP019735">
    <property type="protein sequence ID" value="BBL03359.1"/>
    <property type="molecule type" value="Genomic_DNA"/>
</dbReference>
<feature type="signal peptide" evidence="11">
    <location>
        <begin position="1"/>
        <end position="15"/>
    </location>
</feature>
<dbReference type="NCBIfam" id="TIGR04056">
    <property type="entry name" value="OMP_RagA_SusC"/>
    <property type="match status" value="1"/>
</dbReference>
<dbReference type="InterPro" id="IPR008969">
    <property type="entry name" value="CarboxyPept-like_regulatory"/>
</dbReference>
<dbReference type="SUPFAM" id="SSF49464">
    <property type="entry name" value="Carboxypeptidase regulatory domain-like"/>
    <property type="match status" value="1"/>
</dbReference>
<dbReference type="InterPro" id="IPR000531">
    <property type="entry name" value="Beta-barrel_TonB"/>
</dbReference>
<accession>A0A4Y1WSX0</accession>
<dbReference type="Pfam" id="PF13715">
    <property type="entry name" value="CarbopepD_reg_2"/>
    <property type="match status" value="1"/>
</dbReference>
<dbReference type="InterPro" id="IPR010917">
    <property type="entry name" value="TonB_rcpt_CS"/>
</dbReference>
<keyword evidence="4 9" id="KW-0812">Transmembrane</keyword>
<evidence type="ECO:0000256" key="9">
    <source>
        <dbReference type="PROSITE-ProRule" id="PRU01360"/>
    </source>
</evidence>
<keyword evidence="15" id="KW-1185">Reference proteome</keyword>
<organism evidence="14 15">
    <name type="scientific">Alistipes communis</name>
    <dbReference type="NCBI Taxonomy" id="2585118"/>
    <lineage>
        <taxon>Bacteria</taxon>
        <taxon>Pseudomonadati</taxon>
        <taxon>Bacteroidota</taxon>
        <taxon>Bacteroidia</taxon>
        <taxon>Bacteroidales</taxon>
        <taxon>Rikenellaceae</taxon>
        <taxon>Alistipes</taxon>
    </lineage>
</organism>
<dbReference type="SUPFAM" id="SSF56935">
    <property type="entry name" value="Porins"/>
    <property type="match status" value="1"/>
</dbReference>
<evidence type="ECO:0000256" key="7">
    <source>
        <dbReference type="ARBA" id="ARBA00023136"/>
    </source>
</evidence>
<evidence type="ECO:0000256" key="8">
    <source>
        <dbReference type="ARBA" id="ARBA00023237"/>
    </source>
</evidence>
<reference evidence="15" key="1">
    <citation type="submission" date="2019-06" db="EMBL/GenBank/DDBJ databases">
        <title>Alistipes onderdonkii subsp. vulgaris subsp. nov., Alistipes dispar sp. nov. and Alistipes communis sp. nov., isolated from human faeces, and creation of Alistipes onderdonkii subsp. onderdonkii subsp. nov.</title>
        <authorList>
            <person name="Sakamoto M."/>
            <person name="Ikeyama N."/>
            <person name="Ogata Y."/>
            <person name="Suda W."/>
            <person name="Iino T."/>
            <person name="Hattori M."/>
            <person name="Ohkuma M."/>
        </authorList>
    </citation>
    <scope>NUCLEOTIDE SEQUENCE [LARGE SCALE GENOMIC DNA]</scope>
    <source>
        <strain evidence="15">5CBH24</strain>
    </source>
</reference>
<feature type="chain" id="PRO_5021316752" evidence="11">
    <location>
        <begin position="16"/>
        <end position="1098"/>
    </location>
</feature>
<comment type="similarity">
    <text evidence="9 10">Belongs to the TonB-dependent receptor family.</text>
</comment>
<dbReference type="Gene3D" id="2.170.130.10">
    <property type="entry name" value="TonB-dependent receptor, plug domain"/>
    <property type="match status" value="1"/>
</dbReference>
<evidence type="ECO:0000256" key="10">
    <source>
        <dbReference type="RuleBase" id="RU003357"/>
    </source>
</evidence>
<dbReference type="OrthoDB" id="778480at2"/>
<evidence type="ECO:0000313" key="14">
    <source>
        <dbReference type="EMBL" id="BBL03359.1"/>
    </source>
</evidence>
<evidence type="ECO:0000256" key="3">
    <source>
        <dbReference type="ARBA" id="ARBA00022452"/>
    </source>
</evidence>
<dbReference type="GO" id="GO:0009279">
    <property type="term" value="C:cell outer membrane"/>
    <property type="evidence" value="ECO:0007669"/>
    <property type="project" value="UniProtKB-SubCell"/>
</dbReference>
<dbReference type="InterPro" id="IPR023997">
    <property type="entry name" value="TonB-dep_OMP_SusC/RagA_CS"/>
</dbReference>
<comment type="subcellular location">
    <subcellularLocation>
        <location evidence="1 9">Cell outer membrane</location>
        <topology evidence="1 9">Multi-pass membrane protein</topology>
    </subcellularLocation>
</comment>
<name>A0A4Y1WSX0_9BACT</name>
<dbReference type="KEGG" id="acou:A5CBH24_06720"/>
<evidence type="ECO:0000256" key="2">
    <source>
        <dbReference type="ARBA" id="ARBA00022448"/>
    </source>
</evidence>
<evidence type="ECO:0000259" key="12">
    <source>
        <dbReference type="Pfam" id="PF00593"/>
    </source>
</evidence>
<dbReference type="InterPro" id="IPR036942">
    <property type="entry name" value="Beta-barrel_TonB_sf"/>
</dbReference>
<dbReference type="PROSITE" id="PS01156">
    <property type="entry name" value="TONB_DEPENDENT_REC_2"/>
    <property type="match status" value="1"/>
</dbReference>
<keyword evidence="2 9" id="KW-0813">Transport</keyword>
<dbReference type="InterPro" id="IPR023996">
    <property type="entry name" value="TonB-dep_OMP_SusC/RagA"/>
</dbReference>
<evidence type="ECO:0000313" key="15">
    <source>
        <dbReference type="Proteomes" id="UP000318946"/>
    </source>
</evidence>
<evidence type="ECO:0000259" key="13">
    <source>
        <dbReference type="Pfam" id="PF07715"/>
    </source>
</evidence>
<dbReference type="Pfam" id="PF00593">
    <property type="entry name" value="TonB_dep_Rec_b-barrel"/>
    <property type="match status" value="1"/>
</dbReference>
<evidence type="ECO:0000256" key="5">
    <source>
        <dbReference type="ARBA" id="ARBA00022729"/>
    </source>
</evidence>
<dbReference type="InterPro" id="IPR012910">
    <property type="entry name" value="Plug_dom"/>
</dbReference>
<keyword evidence="8 9" id="KW-0998">Cell outer membrane</keyword>
<keyword evidence="7 9" id="KW-0472">Membrane</keyword>
<keyword evidence="6 10" id="KW-0798">TonB box</keyword>
<dbReference type="NCBIfam" id="TIGR04057">
    <property type="entry name" value="SusC_RagA_signa"/>
    <property type="match status" value="1"/>
</dbReference>
<sequence>MAAGLLALPFGTAHAAETPVYDTSQAALAQSQLRDVTGRVTDRATGDPIVGVTVANNSTGSGTVTDAAGAFTVKAATGQLLTISCVGYTSWTVKVPASGAIDVELSEDAQQLDDVVVVGYATQKKINVTGAVSSISGEELAQRPVVSTMQALQGIDPSLNISIDSGNPTAGNSLNIRGVPSINGGSPLILVDGVPGVSLRLVNAADIESISVLKDASASAIYGAKASAGVILVTTKKSAAGKATVSYSNNIGWTQPTTPTDFITNGYDYATIVNDLYFSRYAYNAFNYTDADWAALEARRYDTTEHPDRPWVVIGDDGKYHYYGNFDWYHSIYNTNRFHQEHNLSLSGGGKDVNYYVSGRYYQQDGVLGGNMIRNKENYKNYSFRAKFDAQLFKWAKWSTNASLNAVNQKYPGPLNEAQTIAALEENVAPMFVPYNPDGSIVMYPADLRNVALGKGRTAALADPTNKHTIENLSLTLSNSLQLKLHKDLTFDASYNINNYRRLYKDRTAANIYSDAVGVTKTTTHYQKDTYRERPYEYTYHNVDAYFTYEHSWNKEHNFKAVAGMNYEKYRLVDNIVEQFGLGSDQIDSFNSVNDDTYWLVQQDISAYKTLGFFARINYDYKGKYLFEASMRADGTSRFAKKDRWGYFPSVSAGWRFTEERFMEGVRHWWDNGKIRLSYGALGNQQVSNYLYLQTIGTGTLNYLFDDSGKASYASVSDPMSSNLTWETVYTYNLGLDLSFLQNRLSFTGDFFIRDTKDMLTQSLTLPSVYGAATPTENCADLRTKGWELSITWRDQFKLGGKPFHYALTGQIGDYQTEITKYNNPTKLFDSYYEGKKLGEIWGYHVPKLFDTDEEAAAYQVAINNSSNVYQRVYNMQNNLGRLMAGDVMFEDRDGSGSIGTGAGTVDDPGDMMIIGNTTPRYSYSFRIEASWNGFDISAFFQGVGKRDWYPTANKDDIYGANQFWQLYGYTIPSFITYDFMDDVWSEQNPGGYFPRLRPIQSYNGGPLGQNNDRYLQSVAYLRFKNLTIGYTLPVLKKYLSKLRIYVSGENLCYWSPLKKHCKLIDPELAISSGTYKGGTGTGYTMPRTFSFGVDITF</sequence>
<protein>
    <submittedName>
        <fullName evidence="14">SusC/RagA family TonB-linked outer membrane protein</fullName>
    </submittedName>
</protein>
<keyword evidence="5 11" id="KW-0732">Signal</keyword>
<evidence type="ECO:0000256" key="1">
    <source>
        <dbReference type="ARBA" id="ARBA00004571"/>
    </source>
</evidence>
<gene>
    <name evidence="14" type="ORF">A5CBH24_06720</name>
</gene>
<dbReference type="Gene3D" id="2.40.170.20">
    <property type="entry name" value="TonB-dependent receptor, beta-barrel domain"/>
    <property type="match status" value="1"/>
</dbReference>
<evidence type="ECO:0000256" key="11">
    <source>
        <dbReference type="SAM" id="SignalP"/>
    </source>
</evidence>
<evidence type="ECO:0000256" key="4">
    <source>
        <dbReference type="ARBA" id="ARBA00022692"/>
    </source>
</evidence>
<evidence type="ECO:0000256" key="6">
    <source>
        <dbReference type="ARBA" id="ARBA00023077"/>
    </source>
</evidence>